<proteinExistence type="predicted"/>
<accession>A0A151WVW9</accession>
<dbReference type="Proteomes" id="UP000075809">
    <property type="component" value="Unassembled WGS sequence"/>
</dbReference>
<protein>
    <submittedName>
        <fullName evidence="2">Uncharacterized protein</fullName>
    </submittedName>
</protein>
<feature type="region of interest" description="Disordered" evidence="1">
    <location>
        <begin position="807"/>
        <end position="836"/>
    </location>
</feature>
<dbReference type="AlphaFoldDB" id="A0A151WVW9"/>
<evidence type="ECO:0000256" key="1">
    <source>
        <dbReference type="SAM" id="MobiDB-lite"/>
    </source>
</evidence>
<sequence length="958" mass="111886">MRSSQSFETLIIIHRRLTKNENSSRIRTARIHQNPMMYRRGSQNNVTIKTRRALQKNNFNYKTFNKPIVEPVRYTNNNFRNPNDTQRNWQSYRGQQINNPRKTRSGYVQIAETQTNGPKYKDAKVYQTISNRDNASKIRNSEPAGKNPVTRYGSSRDVRKNAAMLTETVKPPIKATPYKENARENNLQREKQTAHHKRPLNGKTEDELTDWNEIVELDSNMINKTVYINSNMKDKHTLQYSDVLKSGNSCNINNVNNNSRQLKPHRQSQYRQDLREDNIRNINAIQSNLTFSNNNNENKNKQELVILKEKLNILKNQLIQDDKVNSKIEEKSDRELNDSPIQKKTKYDFSENRKVKINSNLQTKDVINFSNKIIRNKAIRYDWQQDLNRFEIRKSQERRGEVLPVNPTSQKWRGEVQYPEIQHPLAVTNPDPSQNLKQAIDKVLKIVIEPIKLSSQQKEPEFTNKKDNEKLESLIHKVKTNYNIDRYINNINSLKKLTKLKAQEKSNKVKFMNSLRLKKKIHCNNTIKRLIKEINSNKHLKAKRVQKYKTRNNKSNTEKSIPEKEPMTKAPYYIETMSRRISTESAIEHKNKKEDNTKESQHAKKGQVTTSANIGSRRANIEPCTPRDTSINMTFNESNQCKTVAELINEENKLLDIIQNRAKKRKLIDARTRRINILKQFIQEMSPDNSGDEEQLKQHEEAEKKMMETINFYNKQKDKHRGAAFTQVFADKNQDNIIKLATTLSIEDIKPQSNSSNEQIYRVTYDITQNYTYQYVQTINKEDITNLYHNSTQDASFLRPVKNTTTTTMETEVIQQESSKRDETSSTISESPQTPMQAITTPIKHLQENINKPSTSRYKEIYTTSESNDINKDENYNPTPKRNIKTTTRKRGRPRKVKQPNQYTKTKAALKETIPERQKPTIISDIVLTKNFNELVSAHRQRSSQFAGEECATATHLQ</sequence>
<reference evidence="2 3" key="1">
    <citation type="submission" date="2015-09" db="EMBL/GenBank/DDBJ databases">
        <title>Trachymyrmex zeteki WGS genome.</title>
        <authorList>
            <person name="Nygaard S."/>
            <person name="Hu H."/>
            <person name="Boomsma J."/>
            <person name="Zhang G."/>
        </authorList>
    </citation>
    <scope>NUCLEOTIDE SEQUENCE [LARGE SCALE GENOMIC DNA]</scope>
    <source>
        <strain evidence="2">Tzet28-1</strain>
        <tissue evidence="2">Whole body</tissue>
    </source>
</reference>
<feature type="region of interest" description="Disordered" evidence="1">
    <location>
        <begin position="176"/>
        <end position="204"/>
    </location>
</feature>
<feature type="region of interest" description="Disordered" evidence="1">
    <location>
        <begin position="584"/>
        <end position="612"/>
    </location>
</feature>
<feature type="compositionally biased region" description="Polar residues" evidence="1">
    <location>
        <begin position="825"/>
        <end position="836"/>
    </location>
</feature>
<name>A0A151WVW9_9HYME</name>
<dbReference type="EMBL" id="KQ982701">
    <property type="protein sequence ID" value="KYQ51917.1"/>
    <property type="molecule type" value="Genomic_DNA"/>
</dbReference>
<keyword evidence="3" id="KW-1185">Reference proteome</keyword>
<feature type="compositionally biased region" description="Basic residues" evidence="1">
    <location>
        <begin position="882"/>
        <end position="898"/>
    </location>
</feature>
<feature type="region of interest" description="Disordered" evidence="1">
    <location>
        <begin position="136"/>
        <end position="156"/>
    </location>
</feature>
<gene>
    <name evidence="2" type="ORF">ALC60_08979</name>
</gene>
<organism evidence="2 3">
    <name type="scientific">Mycetomoellerius zeteki</name>
    <dbReference type="NCBI Taxonomy" id="64791"/>
    <lineage>
        <taxon>Eukaryota</taxon>
        <taxon>Metazoa</taxon>
        <taxon>Ecdysozoa</taxon>
        <taxon>Arthropoda</taxon>
        <taxon>Hexapoda</taxon>
        <taxon>Insecta</taxon>
        <taxon>Pterygota</taxon>
        <taxon>Neoptera</taxon>
        <taxon>Endopterygota</taxon>
        <taxon>Hymenoptera</taxon>
        <taxon>Apocrita</taxon>
        <taxon>Aculeata</taxon>
        <taxon>Formicoidea</taxon>
        <taxon>Formicidae</taxon>
        <taxon>Myrmicinae</taxon>
        <taxon>Mycetomoellerius</taxon>
    </lineage>
</organism>
<evidence type="ECO:0000313" key="3">
    <source>
        <dbReference type="Proteomes" id="UP000075809"/>
    </source>
</evidence>
<feature type="compositionally biased region" description="Basic and acidic residues" evidence="1">
    <location>
        <begin position="180"/>
        <end position="193"/>
    </location>
</feature>
<evidence type="ECO:0000313" key="2">
    <source>
        <dbReference type="EMBL" id="KYQ51917.1"/>
    </source>
</evidence>
<feature type="region of interest" description="Disordered" evidence="1">
    <location>
        <begin position="863"/>
        <end position="901"/>
    </location>
</feature>
<feature type="compositionally biased region" description="Basic and acidic residues" evidence="1">
    <location>
        <begin position="584"/>
        <end position="602"/>
    </location>
</feature>